<evidence type="ECO:0000313" key="1">
    <source>
        <dbReference type="EMBL" id="HIV13678.1"/>
    </source>
</evidence>
<dbReference type="Proteomes" id="UP000886723">
    <property type="component" value="Unassembled WGS sequence"/>
</dbReference>
<name>A0A9D1T7N3_9FIRM</name>
<protein>
    <submittedName>
        <fullName evidence="1">DUF4176 domain-containing protein</fullName>
    </submittedName>
</protein>
<reference evidence="1" key="1">
    <citation type="submission" date="2020-10" db="EMBL/GenBank/DDBJ databases">
        <authorList>
            <person name="Gilroy R."/>
        </authorList>
    </citation>
    <scope>NUCLEOTIDE SEQUENCE</scope>
    <source>
        <strain evidence="1">ChiBcec2-4451</strain>
    </source>
</reference>
<gene>
    <name evidence="1" type="ORF">IAA63_11135</name>
</gene>
<evidence type="ECO:0000313" key="2">
    <source>
        <dbReference type="Proteomes" id="UP000886723"/>
    </source>
</evidence>
<comment type="caution">
    <text evidence="1">The sequence shown here is derived from an EMBL/GenBank/DDBJ whole genome shotgun (WGS) entry which is preliminary data.</text>
</comment>
<dbReference type="Pfam" id="PF13780">
    <property type="entry name" value="DUF4176"/>
    <property type="match status" value="1"/>
</dbReference>
<dbReference type="AlphaFoldDB" id="A0A9D1T7N3"/>
<reference evidence="1" key="2">
    <citation type="journal article" date="2021" name="PeerJ">
        <title>Extensive microbial diversity within the chicken gut microbiome revealed by metagenomics and culture.</title>
        <authorList>
            <person name="Gilroy R."/>
            <person name="Ravi A."/>
            <person name="Getino M."/>
            <person name="Pursley I."/>
            <person name="Horton D.L."/>
            <person name="Alikhan N.F."/>
            <person name="Baker D."/>
            <person name="Gharbi K."/>
            <person name="Hall N."/>
            <person name="Watson M."/>
            <person name="Adriaenssens E.M."/>
            <person name="Foster-Nyarko E."/>
            <person name="Jarju S."/>
            <person name="Secka A."/>
            <person name="Antonio M."/>
            <person name="Oren A."/>
            <person name="Chaudhuri R.R."/>
            <person name="La Ragione R."/>
            <person name="Hildebrand F."/>
            <person name="Pallen M.J."/>
        </authorList>
    </citation>
    <scope>NUCLEOTIDE SEQUENCE</scope>
    <source>
        <strain evidence="1">ChiBcec2-4451</strain>
    </source>
</reference>
<dbReference type="InterPro" id="IPR025233">
    <property type="entry name" value="DUF4176"/>
</dbReference>
<accession>A0A9D1T7N3</accession>
<dbReference type="EMBL" id="DVON01000236">
    <property type="protein sequence ID" value="HIV13678.1"/>
    <property type="molecule type" value="Genomic_DNA"/>
</dbReference>
<organism evidence="1 2">
    <name type="scientific">Candidatus Pullilachnospira stercoravium</name>
    <dbReference type="NCBI Taxonomy" id="2840913"/>
    <lineage>
        <taxon>Bacteria</taxon>
        <taxon>Bacillati</taxon>
        <taxon>Bacillota</taxon>
        <taxon>Clostridia</taxon>
        <taxon>Lachnospirales</taxon>
        <taxon>Lachnospiraceae</taxon>
        <taxon>Lachnospiraceae incertae sedis</taxon>
        <taxon>Candidatus Pullilachnospira</taxon>
    </lineage>
</organism>
<proteinExistence type="predicted"/>
<sequence>MVAIKELLPIGSVILLERAVKPLMIYGVRQTNESDGKEYDYIGVLYPEGNVGANAQFLFQHEDIREVIFRGYEDESRAAFLERLEEFYDKKE</sequence>